<evidence type="ECO:0000313" key="2">
    <source>
        <dbReference type="Proteomes" id="UP000702209"/>
    </source>
</evidence>
<evidence type="ECO:0000313" key="1">
    <source>
        <dbReference type="EMBL" id="MBF6302308.1"/>
    </source>
</evidence>
<proteinExistence type="predicted"/>
<accession>A0ABS0D5A2</accession>
<organism evidence="1 2">
    <name type="scientific">Nocardia amamiensis</name>
    <dbReference type="NCBI Taxonomy" id="404578"/>
    <lineage>
        <taxon>Bacteria</taxon>
        <taxon>Bacillati</taxon>
        <taxon>Actinomycetota</taxon>
        <taxon>Actinomycetes</taxon>
        <taxon>Mycobacteriales</taxon>
        <taxon>Nocardiaceae</taxon>
        <taxon>Nocardia</taxon>
    </lineage>
</organism>
<reference evidence="1 2" key="1">
    <citation type="submission" date="2020-10" db="EMBL/GenBank/DDBJ databases">
        <title>Identification of Nocardia species via Next-generation sequencing and recognition of intraspecies genetic diversity.</title>
        <authorList>
            <person name="Li P."/>
            <person name="Li P."/>
            <person name="Lu B."/>
        </authorList>
    </citation>
    <scope>NUCLEOTIDE SEQUENCE [LARGE SCALE GENOMIC DNA]</scope>
    <source>
        <strain evidence="1 2">BJ06-0157</strain>
    </source>
</reference>
<keyword evidence="2" id="KW-1185">Reference proteome</keyword>
<name>A0ABS0D5A2_9NOCA</name>
<dbReference type="InterPro" id="IPR006881">
    <property type="entry name" value="RepA_C"/>
</dbReference>
<gene>
    <name evidence="1" type="ORF">IU459_32915</name>
</gene>
<protein>
    <recommendedName>
        <fullName evidence="3">Plasmid encoded RepA protein</fullName>
    </recommendedName>
</protein>
<dbReference type="EMBL" id="JADLQX010000040">
    <property type="protein sequence ID" value="MBF6302308.1"/>
    <property type="molecule type" value="Genomic_DNA"/>
</dbReference>
<evidence type="ECO:0008006" key="3">
    <source>
        <dbReference type="Google" id="ProtNLM"/>
    </source>
</evidence>
<dbReference type="RefSeq" id="WP_195133496.1">
    <property type="nucleotide sequence ID" value="NZ_JADLQX010000040.1"/>
</dbReference>
<dbReference type="Pfam" id="PF04796">
    <property type="entry name" value="RepA_C"/>
    <property type="match status" value="1"/>
</dbReference>
<sequence>MPRQKRSDLDFFNAAVELWDAEPEIGYLARLFTQTSLPYKEPKNNPAAWRRVNGNTQLIVRPGVIFGPDGEAVSLGYPFGSIPRLVLTWMSTEAVRTKSRDLVLGASLTEFMRKVGLIKDHELPTGGKNGNGTRAKQQMERLFRSTVSVEYIGDENRQLGAQMSVASGYDLWWKPGSEDDQPSLMESMVRLSPEFFEQVVERPVPVDMQALMLLRESPMRLDIYTWLTYRMSRLKKQTTVPWASLKGQFGSELADTKQGNYQFKRDFKKRLAEVTTVYKEANVDVTDSGLVLRPSLTHVRKSPGFLALERGK</sequence>
<dbReference type="Proteomes" id="UP000702209">
    <property type="component" value="Unassembled WGS sequence"/>
</dbReference>
<comment type="caution">
    <text evidence="1">The sequence shown here is derived from an EMBL/GenBank/DDBJ whole genome shotgun (WGS) entry which is preliminary data.</text>
</comment>